<feature type="signal peptide" evidence="1">
    <location>
        <begin position="1"/>
        <end position="20"/>
    </location>
</feature>
<protein>
    <submittedName>
        <fullName evidence="2">Uncharacterized protein</fullName>
    </submittedName>
</protein>
<organism evidence="2 3">
    <name type="scientific">Chryseobacterium wanjuense</name>
    <dbReference type="NCBI Taxonomy" id="356305"/>
    <lineage>
        <taxon>Bacteria</taxon>
        <taxon>Pseudomonadati</taxon>
        <taxon>Bacteroidota</taxon>
        <taxon>Flavobacteriia</taxon>
        <taxon>Flavobacteriales</taxon>
        <taxon>Weeksellaceae</taxon>
        <taxon>Chryseobacterium group</taxon>
        <taxon>Chryseobacterium</taxon>
    </lineage>
</organism>
<dbReference type="Pfam" id="PF20130">
    <property type="entry name" value="DUF6520"/>
    <property type="match status" value="1"/>
</dbReference>
<evidence type="ECO:0000313" key="2">
    <source>
        <dbReference type="EMBL" id="SEW24406.1"/>
    </source>
</evidence>
<proteinExistence type="predicted"/>
<dbReference type="STRING" id="356305.SAMN05421841_1798"/>
<gene>
    <name evidence="2" type="ORF">SAMN05421841_1798</name>
</gene>
<dbReference type="OrthoDB" id="1260025at2"/>
<feature type="chain" id="PRO_5011509308" evidence="1">
    <location>
        <begin position="21"/>
        <end position="85"/>
    </location>
</feature>
<sequence>MKKLILPVTLLLLGTGAAFATKMNSSKRILVDAYRIDAVSGRCVTANQKCSTVQSDPCTWNENSSIFLHDAPLTQTMCGDELYKP</sequence>
<dbReference type="Proteomes" id="UP000199469">
    <property type="component" value="Unassembled WGS sequence"/>
</dbReference>
<dbReference type="InterPro" id="IPR045391">
    <property type="entry name" value="DUF6520"/>
</dbReference>
<keyword evidence="3" id="KW-1185">Reference proteome</keyword>
<evidence type="ECO:0000256" key="1">
    <source>
        <dbReference type="SAM" id="SignalP"/>
    </source>
</evidence>
<dbReference type="EMBL" id="FOIU01000001">
    <property type="protein sequence ID" value="SEW24406.1"/>
    <property type="molecule type" value="Genomic_DNA"/>
</dbReference>
<name>A0A1I0QC15_9FLAO</name>
<keyword evidence="1" id="KW-0732">Signal</keyword>
<dbReference type="RefSeq" id="WP_089791631.1">
    <property type="nucleotide sequence ID" value="NZ_FOIU01000001.1"/>
</dbReference>
<dbReference type="AlphaFoldDB" id="A0A1I0QC15"/>
<evidence type="ECO:0000313" key="3">
    <source>
        <dbReference type="Proteomes" id="UP000199469"/>
    </source>
</evidence>
<accession>A0A1I0QC15</accession>
<reference evidence="3" key="1">
    <citation type="submission" date="2016-10" db="EMBL/GenBank/DDBJ databases">
        <authorList>
            <person name="Varghese N."/>
            <person name="Submissions S."/>
        </authorList>
    </citation>
    <scope>NUCLEOTIDE SEQUENCE [LARGE SCALE GENOMIC DNA]</scope>
    <source>
        <strain evidence="3">DSM 17724</strain>
    </source>
</reference>